<keyword evidence="2" id="KW-0547">Nucleotide-binding</keyword>
<protein>
    <submittedName>
        <fullName evidence="7">Uncharacterized protein LOC106078205 isoform X2</fullName>
    </submittedName>
</protein>
<evidence type="ECO:0000256" key="1">
    <source>
        <dbReference type="ARBA" id="ARBA00008535"/>
    </source>
</evidence>
<evidence type="ECO:0000256" key="2">
    <source>
        <dbReference type="ARBA" id="ARBA00022741"/>
    </source>
</evidence>
<proteinExistence type="inferred from homology"/>
<dbReference type="InterPro" id="IPR006703">
    <property type="entry name" value="G_AIG1"/>
</dbReference>
<evidence type="ECO:0000313" key="7">
    <source>
        <dbReference type="RefSeq" id="XP_055869993.1"/>
    </source>
</evidence>
<dbReference type="PANTHER" id="PTHR10903:SF184">
    <property type="entry name" value="GTP-BINDING PROTEIN A"/>
    <property type="match status" value="1"/>
</dbReference>
<dbReference type="Pfam" id="PF04548">
    <property type="entry name" value="AIG1"/>
    <property type="match status" value="1"/>
</dbReference>
<feature type="domain" description="AIG1-type G" evidence="5">
    <location>
        <begin position="33"/>
        <end position="256"/>
    </location>
</feature>
<evidence type="ECO:0000313" key="6">
    <source>
        <dbReference type="Proteomes" id="UP001165740"/>
    </source>
</evidence>
<dbReference type="GO" id="GO:0005525">
    <property type="term" value="F:GTP binding"/>
    <property type="evidence" value="ECO:0007669"/>
    <property type="project" value="UniProtKB-KW"/>
</dbReference>
<gene>
    <name evidence="7" type="primary">LOC106078205</name>
</gene>
<accession>A0A9W2Z4Y6</accession>
<feature type="coiled-coil region" evidence="4">
    <location>
        <begin position="352"/>
        <end position="407"/>
    </location>
</feature>
<reference evidence="7" key="1">
    <citation type="submission" date="2025-08" db="UniProtKB">
        <authorList>
            <consortium name="RefSeq"/>
        </authorList>
    </citation>
    <scope>IDENTIFICATION</scope>
</reference>
<evidence type="ECO:0000259" key="5">
    <source>
        <dbReference type="PROSITE" id="PS51720"/>
    </source>
</evidence>
<dbReference type="Gene3D" id="3.40.50.300">
    <property type="entry name" value="P-loop containing nucleotide triphosphate hydrolases"/>
    <property type="match status" value="1"/>
</dbReference>
<sequence>MGFFSEKTKHYSSCIYLRSVKATSHKSGIKQISSAMNILLVGRTGEGKSATGNTIIGERKFVSKSSSQSVTRDVQMWKGTCDHLTITVVDTQGYADTGCDQKKGISDNYKRLKSQLENALHKCPEGFHAIVYVAKINSRSTKEYLETFQCISSVLGHENFEQFGILLFTHGNELVRTNTDIDGQCDIKPVLLNWIKKQSTLETICNKVKERVILFENSVKKQGHAFSNQKRDLIQMIKNINSLSSLYTRKNFQEAAKDRRYFEVEEKKMETERMVEETRQKIHSHLEQMRNNDDTSAENVDKLIAEINKKMEVVKREDQNTGKLQDCKSKLDLLRTEAEQFLKHLKRTKHYRDEQERIRKQQEQERLQQQMEHEQYQKLIEMEKKNIEKLNQQKHKEVLKVENWNEECIEAVIGVVAPVIDVVVSIVLMVL</sequence>
<comment type="similarity">
    <text evidence="1">Belongs to the TRAFAC class TrmE-Era-EngA-EngB-Septin-like GTPase superfamily. AIG1/Toc34/Toc159-like paraseptin GTPase family. IAN subfamily.</text>
</comment>
<keyword evidence="4" id="KW-0175">Coiled coil</keyword>
<dbReference type="RefSeq" id="XP_055869993.1">
    <property type="nucleotide sequence ID" value="XM_056014018.1"/>
</dbReference>
<organism evidence="6 7">
    <name type="scientific">Biomphalaria glabrata</name>
    <name type="common">Bloodfluke planorb</name>
    <name type="synonym">Freshwater snail</name>
    <dbReference type="NCBI Taxonomy" id="6526"/>
    <lineage>
        <taxon>Eukaryota</taxon>
        <taxon>Metazoa</taxon>
        <taxon>Spiralia</taxon>
        <taxon>Lophotrochozoa</taxon>
        <taxon>Mollusca</taxon>
        <taxon>Gastropoda</taxon>
        <taxon>Heterobranchia</taxon>
        <taxon>Euthyneura</taxon>
        <taxon>Panpulmonata</taxon>
        <taxon>Hygrophila</taxon>
        <taxon>Lymnaeoidea</taxon>
        <taxon>Planorbidae</taxon>
        <taxon>Biomphalaria</taxon>
    </lineage>
</organism>
<feature type="coiled-coil region" evidence="4">
    <location>
        <begin position="261"/>
        <end position="317"/>
    </location>
</feature>
<keyword evidence="3" id="KW-0342">GTP-binding</keyword>
<dbReference type="InterPro" id="IPR045058">
    <property type="entry name" value="GIMA/IAN/Toc"/>
</dbReference>
<dbReference type="AlphaFoldDB" id="A0A9W2Z4Y6"/>
<keyword evidence="6" id="KW-1185">Reference proteome</keyword>
<dbReference type="Proteomes" id="UP001165740">
    <property type="component" value="Chromosome 16"/>
</dbReference>
<dbReference type="InterPro" id="IPR027417">
    <property type="entry name" value="P-loop_NTPase"/>
</dbReference>
<evidence type="ECO:0000256" key="4">
    <source>
        <dbReference type="SAM" id="Coils"/>
    </source>
</evidence>
<name>A0A9W2Z4Y6_BIOGL</name>
<dbReference type="PROSITE" id="PS51720">
    <property type="entry name" value="G_AIG1"/>
    <property type="match status" value="1"/>
</dbReference>
<evidence type="ECO:0000256" key="3">
    <source>
        <dbReference type="ARBA" id="ARBA00023134"/>
    </source>
</evidence>
<dbReference type="OMA" id="GHENFEQ"/>
<dbReference type="GeneID" id="106078205"/>
<dbReference type="PANTHER" id="PTHR10903">
    <property type="entry name" value="GTPASE, IMAP FAMILY MEMBER-RELATED"/>
    <property type="match status" value="1"/>
</dbReference>
<dbReference type="SUPFAM" id="SSF52540">
    <property type="entry name" value="P-loop containing nucleoside triphosphate hydrolases"/>
    <property type="match status" value="1"/>
</dbReference>